<dbReference type="Proteomes" id="UP000825179">
    <property type="component" value="Chromosome"/>
</dbReference>
<reference evidence="1 2" key="1">
    <citation type="journal article" date="2020" name="Extremophiles">
        <title>Genomic analysis of Caldalkalibacillus thermarum TA2.A1 reveals aerobic alkaliphilic metabolism and evolutionary hallmarks linking alkaliphilic bacteria and plant life.</title>
        <authorList>
            <person name="de Jong S.I."/>
            <person name="van den Broek M.A."/>
            <person name="Merkel A.Y."/>
            <person name="de la Torre Cortes P."/>
            <person name="Kalamorz F."/>
            <person name="Cook G.M."/>
            <person name="van Loosdrecht M.C.M."/>
            <person name="McMillan D.G.G."/>
        </authorList>
    </citation>
    <scope>NUCLEOTIDE SEQUENCE [LARGE SCALE GENOMIC DNA]</scope>
    <source>
        <strain evidence="1 2">TA2.A1</strain>
    </source>
</reference>
<sequence length="48" mass="5782">MTPEQAKAYLNKTEWYEMAEKALKQPMPEHVRRKREEAYTILKKGETK</sequence>
<dbReference type="KEGG" id="cthu:HUR95_04145"/>
<proteinExistence type="predicted"/>
<accession>A0A8X8I5F9</accession>
<evidence type="ECO:0000313" key="1">
    <source>
        <dbReference type="EMBL" id="QZT34566.1"/>
    </source>
</evidence>
<organism evidence="1 2">
    <name type="scientific">Caldalkalibacillus thermarum (strain TA2.A1)</name>
    <dbReference type="NCBI Taxonomy" id="986075"/>
    <lineage>
        <taxon>Bacteria</taxon>
        <taxon>Bacillati</taxon>
        <taxon>Bacillota</taxon>
        <taxon>Bacilli</taxon>
        <taxon>Bacillales</taxon>
        <taxon>Bacillaceae</taxon>
        <taxon>Caldalkalibacillus</taxon>
    </lineage>
</organism>
<gene>
    <name evidence="1" type="ORF">HUR95_04145</name>
</gene>
<dbReference type="RefSeq" id="WP_158306347.1">
    <property type="nucleotide sequence ID" value="NZ_AFCE01000009.1"/>
</dbReference>
<protein>
    <submittedName>
        <fullName evidence="1">Uncharacterized protein</fullName>
    </submittedName>
</protein>
<name>A0A8X8I5F9_CALTT</name>
<evidence type="ECO:0000313" key="2">
    <source>
        <dbReference type="Proteomes" id="UP000825179"/>
    </source>
</evidence>
<dbReference type="AlphaFoldDB" id="A0A8X8I5F9"/>
<dbReference type="EMBL" id="CP082237">
    <property type="protein sequence ID" value="QZT34566.1"/>
    <property type="molecule type" value="Genomic_DNA"/>
</dbReference>
<keyword evidence="2" id="KW-1185">Reference proteome</keyword>